<evidence type="ECO:0000256" key="3">
    <source>
        <dbReference type="SAM" id="Phobius"/>
    </source>
</evidence>
<keyword evidence="6" id="KW-1185">Reference proteome</keyword>
<dbReference type="EMBL" id="LGRX02015462">
    <property type="protein sequence ID" value="KAK3263421.1"/>
    <property type="molecule type" value="Genomic_DNA"/>
</dbReference>
<organism evidence="5 6">
    <name type="scientific">Cymbomonas tetramitiformis</name>
    <dbReference type="NCBI Taxonomy" id="36881"/>
    <lineage>
        <taxon>Eukaryota</taxon>
        <taxon>Viridiplantae</taxon>
        <taxon>Chlorophyta</taxon>
        <taxon>Pyramimonadophyceae</taxon>
        <taxon>Pyramimonadales</taxon>
        <taxon>Pyramimonadaceae</taxon>
        <taxon>Cymbomonas</taxon>
    </lineage>
</organism>
<reference evidence="5 6" key="1">
    <citation type="journal article" date="2015" name="Genome Biol. Evol.">
        <title>Comparative Genomics of a Bacterivorous Green Alga Reveals Evolutionary Causalities and Consequences of Phago-Mixotrophic Mode of Nutrition.</title>
        <authorList>
            <person name="Burns J.A."/>
            <person name="Paasch A."/>
            <person name="Narechania A."/>
            <person name="Kim E."/>
        </authorList>
    </citation>
    <scope>NUCLEOTIDE SEQUENCE [LARGE SCALE GENOMIC DNA]</scope>
    <source>
        <strain evidence="5 6">PLY_AMNH</strain>
    </source>
</reference>
<keyword evidence="3" id="KW-0472">Membrane</keyword>
<evidence type="ECO:0000256" key="1">
    <source>
        <dbReference type="SAM" id="Coils"/>
    </source>
</evidence>
<evidence type="ECO:0000313" key="5">
    <source>
        <dbReference type="EMBL" id="KAK3263421.1"/>
    </source>
</evidence>
<feature type="compositionally biased region" description="Acidic residues" evidence="2">
    <location>
        <begin position="365"/>
        <end position="376"/>
    </location>
</feature>
<feature type="region of interest" description="Disordered" evidence="2">
    <location>
        <begin position="471"/>
        <end position="494"/>
    </location>
</feature>
<evidence type="ECO:0000256" key="2">
    <source>
        <dbReference type="SAM" id="MobiDB-lite"/>
    </source>
</evidence>
<keyword evidence="3" id="KW-1133">Transmembrane helix</keyword>
<keyword evidence="4" id="KW-0732">Signal</keyword>
<proteinExistence type="predicted"/>
<keyword evidence="1" id="KW-0175">Coiled coil</keyword>
<dbReference type="Proteomes" id="UP001190700">
    <property type="component" value="Unassembled WGS sequence"/>
</dbReference>
<feature type="region of interest" description="Disordered" evidence="2">
    <location>
        <begin position="270"/>
        <end position="324"/>
    </location>
</feature>
<feature type="transmembrane region" description="Helical" evidence="3">
    <location>
        <begin position="400"/>
        <end position="419"/>
    </location>
</feature>
<feature type="region of interest" description="Disordered" evidence="2">
    <location>
        <begin position="346"/>
        <end position="387"/>
    </location>
</feature>
<evidence type="ECO:0000256" key="4">
    <source>
        <dbReference type="SAM" id="SignalP"/>
    </source>
</evidence>
<name>A0AAE0FQQ1_9CHLO</name>
<protein>
    <submittedName>
        <fullName evidence="5">Uncharacterized protein</fullName>
    </submittedName>
</protein>
<feature type="compositionally biased region" description="Polar residues" evidence="2">
    <location>
        <begin position="220"/>
        <end position="237"/>
    </location>
</feature>
<feature type="coiled-coil region" evidence="1">
    <location>
        <begin position="106"/>
        <end position="158"/>
    </location>
</feature>
<accession>A0AAE0FQQ1</accession>
<gene>
    <name evidence="5" type="ORF">CYMTET_27772</name>
</gene>
<keyword evidence="3" id="KW-0812">Transmembrane</keyword>
<feature type="region of interest" description="Disordered" evidence="2">
    <location>
        <begin position="220"/>
        <end position="242"/>
    </location>
</feature>
<feature type="chain" id="PRO_5041923202" evidence="4">
    <location>
        <begin position="22"/>
        <end position="514"/>
    </location>
</feature>
<sequence>MLVPKSQFLFFFVCVLSTVSNIQVLAGRRARAVALAGQAANGASPPISTPPAFWPPLAFVPDSQLEAKQLLATKLEPETVNVVYQVLSEHFGGHLAEKEAQLDEAKRQAFNESSFLNEQLDEAKRQAFNESSFLNEQLQAVSAQLAEKEAALEEMRKVLPPPVPSKVPAEALSYLTSLGLVNADGTLALPHNDDPKPQEQGGFVEQAGEILNGVVQQLTGTPADQPATDSAGPSTPVEQPATVSAGASIPVEQPAAVNAVASIPVEQPATVSAGASPPVEQPATVSAGASPPVGQPATVSAGGSPPVGQPATVSAGASPPVGEASEANRTFTEHLSTMDQVLAAEKAESEATEITSHSEPSSVEQSDESSNSEEGVDAGAPPAADGAPAAASAEAIGGNILFAAFLIVTFGVPCGLYFSSTQLQRQHSRPKEESPTKVSIRVDGSTSEIQVEGTSPAEALNSLQEQGIVSPFRKSIKSPIKPQEPEEDPPMSKKKEYSLLNSFIPGVAKSGKGC</sequence>
<comment type="caution">
    <text evidence="5">The sequence shown here is derived from an EMBL/GenBank/DDBJ whole genome shotgun (WGS) entry which is preliminary data.</text>
</comment>
<dbReference type="AlphaFoldDB" id="A0AAE0FQQ1"/>
<feature type="compositionally biased region" description="Low complexity" evidence="2">
    <location>
        <begin position="377"/>
        <end position="387"/>
    </location>
</feature>
<feature type="signal peptide" evidence="4">
    <location>
        <begin position="1"/>
        <end position="21"/>
    </location>
</feature>
<evidence type="ECO:0000313" key="6">
    <source>
        <dbReference type="Proteomes" id="UP001190700"/>
    </source>
</evidence>